<organism evidence="1">
    <name type="scientific">Pararge aegeria</name>
    <name type="common">speckled wood butterfly</name>
    <dbReference type="NCBI Taxonomy" id="116150"/>
    <lineage>
        <taxon>Eukaryota</taxon>
        <taxon>Metazoa</taxon>
        <taxon>Ecdysozoa</taxon>
        <taxon>Arthropoda</taxon>
        <taxon>Hexapoda</taxon>
        <taxon>Insecta</taxon>
        <taxon>Pterygota</taxon>
        <taxon>Neoptera</taxon>
        <taxon>Endopterygota</taxon>
        <taxon>Lepidoptera</taxon>
        <taxon>Glossata</taxon>
        <taxon>Ditrysia</taxon>
        <taxon>Papilionoidea</taxon>
        <taxon>Nymphalidae</taxon>
        <taxon>Satyrinae</taxon>
        <taxon>Satyrini</taxon>
        <taxon>Parargina</taxon>
        <taxon>Pararge</taxon>
    </lineage>
</organism>
<name>S4P0Y1_9NEOP</name>
<accession>S4P0Y1</accession>
<protein>
    <submittedName>
        <fullName evidence="1">Uncharacterized protein</fullName>
    </submittedName>
</protein>
<sequence length="67" mass="8135">MLLDHKYCVVISPVRIACKSIIKWMPSSEQKRALAVRLITRLHIDWSNRDHWKLSSYYDRYKPRPTY</sequence>
<reference evidence="1" key="1">
    <citation type="journal article" date="2013" name="BMC Genomics">
        <title>Unscrambling butterfly oogenesis.</title>
        <authorList>
            <person name="Carter J.M."/>
            <person name="Baker S.C."/>
            <person name="Pink R."/>
            <person name="Carter D.R."/>
            <person name="Collins A."/>
            <person name="Tomlin J."/>
            <person name="Gibbs M."/>
            <person name="Breuker C.J."/>
        </authorList>
    </citation>
    <scope>NUCLEOTIDE SEQUENCE</scope>
    <source>
        <tissue evidence="1">Ovary</tissue>
    </source>
</reference>
<proteinExistence type="predicted"/>
<evidence type="ECO:0000313" key="1">
    <source>
        <dbReference type="EMBL" id="JAA83409.1"/>
    </source>
</evidence>
<dbReference type="EMBL" id="GAIX01009151">
    <property type="protein sequence ID" value="JAA83409.1"/>
    <property type="molecule type" value="Transcribed_RNA"/>
</dbReference>
<reference evidence="1" key="2">
    <citation type="submission" date="2013-05" db="EMBL/GenBank/DDBJ databases">
        <authorList>
            <person name="Carter J.-M."/>
            <person name="Baker S.C."/>
            <person name="Pink R."/>
            <person name="Carter D.R.F."/>
            <person name="Collins A."/>
            <person name="Tomlin J."/>
            <person name="Gibbs M."/>
            <person name="Breuker C.J."/>
        </authorList>
    </citation>
    <scope>NUCLEOTIDE SEQUENCE</scope>
    <source>
        <tissue evidence="1">Ovary</tissue>
    </source>
</reference>
<dbReference type="AlphaFoldDB" id="S4P0Y1"/>